<dbReference type="GO" id="GO:0005774">
    <property type="term" value="C:vacuolar membrane"/>
    <property type="evidence" value="ECO:0007669"/>
    <property type="project" value="TreeGrafter"/>
</dbReference>
<dbReference type="EnsemblMetazoa" id="ACOM037847-RA">
    <property type="protein sequence ID" value="ACOM037847-PA.1"/>
    <property type="gene ID" value="ACOM037847"/>
</dbReference>
<evidence type="ECO:0000313" key="2">
    <source>
        <dbReference type="EnsemblMetazoa" id="ACOM037847-PA.1"/>
    </source>
</evidence>
<dbReference type="GO" id="GO:1990130">
    <property type="term" value="C:GATOR1 complex"/>
    <property type="evidence" value="ECO:0007669"/>
    <property type="project" value="TreeGrafter"/>
</dbReference>
<dbReference type="InterPro" id="IPR009348">
    <property type="entry name" value="NPR2-like"/>
</dbReference>
<dbReference type="GO" id="GO:0005096">
    <property type="term" value="F:GTPase activator activity"/>
    <property type="evidence" value="ECO:0007669"/>
    <property type="project" value="TreeGrafter"/>
</dbReference>
<comment type="similarity">
    <text evidence="1">Belongs to the NPR2 family.</text>
</comment>
<dbReference type="Proteomes" id="UP000075882">
    <property type="component" value="Unassembled WGS sequence"/>
</dbReference>
<dbReference type="GO" id="GO:0010508">
    <property type="term" value="P:positive regulation of autophagy"/>
    <property type="evidence" value="ECO:0007669"/>
    <property type="project" value="TreeGrafter"/>
</dbReference>
<evidence type="ECO:0008006" key="3">
    <source>
        <dbReference type="Google" id="ProtNLM"/>
    </source>
</evidence>
<dbReference type="Pfam" id="PF06218">
    <property type="entry name" value="NPR2"/>
    <property type="match status" value="2"/>
</dbReference>
<dbReference type="GO" id="GO:1904262">
    <property type="term" value="P:negative regulation of TORC1 signaling"/>
    <property type="evidence" value="ECO:0007669"/>
    <property type="project" value="TreeGrafter"/>
</dbReference>
<evidence type="ECO:0000256" key="1">
    <source>
        <dbReference type="ARBA" id="ARBA00008433"/>
    </source>
</evidence>
<name>A0A8W7PWC3_ANOCL</name>
<dbReference type="PANTHER" id="PTHR12991:SF10">
    <property type="entry name" value="GATOR COMPLEX PROTEIN NPRL2"/>
    <property type="match status" value="1"/>
</dbReference>
<reference evidence="2" key="1">
    <citation type="submission" date="2022-08" db="UniProtKB">
        <authorList>
            <consortium name="EnsemblMetazoa"/>
        </authorList>
    </citation>
    <scope>IDENTIFICATION</scope>
</reference>
<organism evidence="2">
    <name type="scientific">Anopheles coluzzii</name>
    <name type="common">African malaria mosquito</name>
    <dbReference type="NCBI Taxonomy" id="1518534"/>
    <lineage>
        <taxon>Eukaryota</taxon>
        <taxon>Metazoa</taxon>
        <taxon>Ecdysozoa</taxon>
        <taxon>Arthropoda</taxon>
        <taxon>Hexapoda</taxon>
        <taxon>Insecta</taxon>
        <taxon>Pterygota</taxon>
        <taxon>Neoptera</taxon>
        <taxon>Endopterygota</taxon>
        <taxon>Diptera</taxon>
        <taxon>Nematocera</taxon>
        <taxon>Culicoidea</taxon>
        <taxon>Culicidae</taxon>
        <taxon>Anophelinae</taxon>
        <taxon>Anopheles</taxon>
    </lineage>
</organism>
<dbReference type="GO" id="GO:0034198">
    <property type="term" value="P:cellular response to amino acid starvation"/>
    <property type="evidence" value="ECO:0007669"/>
    <property type="project" value="TreeGrafter"/>
</dbReference>
<dbReference type="VEuPathDB" id="VectorBase:ACON2_036828"/>
<dbReference type="PANTHER" id="PTHR12991">
    <property type="entry name" value="NITROGEN PERMEASE REGULATOR 2/TUMOR SUPPRESSOR CANDIDATE 4"/>
    <property type="match status" value="1"/>
</dbReference>
<dbReference type="AlphaFoldDB" id="A0A8W7PWC3"/>
<sequence>LFSFKEICNCASPTTTMDREQLHREPKSGKAKDGPIRCILLSEFHVVAGSKISCQVPENFITKEVFDSIRTYIIPKPQLQRCILTINTLGHKVIGYPVRINHVRYQRNFFYFNLCFVFDSWSRTVQYEAVVKKLAEYLLMMEEEGSFLSNAENICNGNICNLLSCILRDLNQRQVATIVEGDTTIYLKIGPLKADPPAVQDHQVPLMCRGFEDTDPDSWDLTTQQVLPFINGINHVARIAAEADVENQLVKSCIQNLVYYGVMQLLPLLKYSNVYMCTRELQKLTRDRALADECRRYVQLQHAEKVDTVRLPSLFSILQLYSQMTHGVTLRSLCQRLCPRDNNIDERKLVSFGLQHNLIRCINKYPIFTGSIPTPKHKLYTGLNSLDEICCKTGLSPSRIEQEIDMDSNVTVIWK</sequence>
<proteinExistence type="inferred from homology"/>
<accession>A0A8W7PWC3</accession>
<protein>
    <recommendedName>
        <fullName evidence="3">Nitrogen permease regulator 2-like protein</fullName>
    </recommendedName>
</protein>